<comment type="caution">
    <text evidence="2">The sequence shown here is derived from an EMBL/GenBank/DDBJ whole genome shotgun (WGS) entry which is preliminary data.</text>
</comment>
<sequence>MNPPWQIRVRLKGVTPKFSGNARKKLVFGIVFYFGSQHPFLQIVKKAIKVIQAEIISWTCIRILLENKRKRAIRARIMFHLVTSLIAIVLVYSFFNVYDDTIYLNSQIGIFMSTMWCVMSMAVIYVAYKIRKRLDVTTFISMEDAKNSEVVQSSPRHIDQLDPETGDLVESYSETKYQQLLLLVVVEAVTATGTLIWDVVIYCSIKQSLGDKKLVLDMPILKEALYIISNTILILIPNWTVFYVLYWVQRHNYTKVSSKWDINMNTIKFEQQANA</sequence>
<feature type="transmembrane region" description="Helical" evidence="1">
    <location>
        <begin position="77"/>
        <end position="95"/>
    </location>
</feature>
<evidence type="ECO:0000256" key="1">
    <source>
        <dbReference type="SAM" id="Phobius"/>
    </source>
</evidence>
<reference evidence="2" key="1">
    <citation type="submission" date="2019-12" db="EMBL/GenBank/DDBJ databases">
        <title>Genome sequence of Babesia ovis.</title>
        <authorList>
            <person name="Yamagishi J."/>
            <person name="Sevinc F."/>
            <person name="Xuan X."/>
        </authorList>
    </citation>
    <scope>NUCLEOTIDE SEQUENCE</scope>
    <source>
        <strain evidence="2">Selcuk</strain>
    </source>
</reference>
<feature type="transmembrane region" description="Helical" evidence="1">
    <location>
        <begin position="225"/>
        <end position="248"/>
    </location>
</feature>
<feature type="transmembrane region" description="Helical" evidence="1">
    <location>
        <begin position="180"/>
        <end position="205"/>
    </location>
</feature>
<proteinExistence type="predicted"/>
<dbReference type="Proteomes" id="UP001057455">
    <property type="component" value="Unassembled WGS sequence"/>
</dbReference>
<protein>
    <submittedName>
        <fullName evidence="2">Uncharacterized protein</fullName>
    </submittedName>
</protein>
<feature type="transmembrane region" description="Helical" evidence="1">
    <location>
        <begin position="107"/>
        <end position="128"/>
    </location>
</feature>
<dbReference type="EMBL" id="BLIY01000003">
    <property type="protein sequence ID" value="GFE52807.1"/>
    <property type="molecule type" value="Genomic_DNA"/>
</dbReference>
<evidence type="ECO:0000313" key="3">
    <source>
        <dbReference type="Proteomes" id="UP001057455"/>
    </source>
</evidence>
<evidence type="ECO:0000313" key="2">
    <source>
        <dbReference type="EMBL" id="GFE52807.1"/>
    </source>
</evidence>
<gene>
    <name evidence="2" type="ORF">BaOVIS_002110</name>
</gene>
<dbReference type="AlphaFoldDB" id="A0A9W5T816"/>
<name>A0A9W5T816_BABOV</name>
<accession>A0A9W5T816</accession>
<organism evidence="2 3">
    <name type="scientific">Babesia ovis</name>
    <dbReference type="NCBI Taxonomy" id="5869"/>
    <lineage>
        <taxon>Eukaryota</taxon>
        <taxon>Sar</taxon>
        <taxon>Alveolata</taxon>
        <taxon>Apicomplexa</taxon>
        <taxon>Aconoidasida</taxon>
        <taxon>Piroplasmida</taxon>
        <taxon>Babesiidae</taxon>
        <taxon>Babesia</taxon>
    </lineage>
</organism>
<keyword evidence="1" id="KW-0812">Transmembrane</keyword>
<keyword evidence="3" id="KW-1185">Reference proteome</keyword>
<keyword evidence="1" id="KW-1133">Transmembrane helix</keyword>
<keyword evidence="1" id="KW-0472">Membrane</keyword>
<dbReference type="OrthoDB" id="360424at2759"/>